<accession>A0A4Y2UWZ0</accession>
<evidence type="ECO:0000313" key="3">
    <source>
        <dbReference type="EMBL" id="GBO17551.1"/>
    </source>
</evidence>
<comment type="caution">
    <text evidence="2">The sequence shown here is derived from an EMBL/GenBank/DDBJ whole genome shotgun (WGS) entry which is preliminary data.</text>
</comment>
<dbReference type="EMBL" id="BGPR01041287">
    <property type="protein sequence ID" value="GBO17545.1"/>
    <property type="molecule type" value="Genomic_DNA"/>
</dbReference>
<keyword evidence="5" id="KW-1185">Reference proteome</keyword>
<organism evidence="2 5">
    <name type="scientific">Araneus ventricosus</name>
    <name type="common">Orbweaver spider</name>
    <name type="synonym">Epeira ventricosa</name>
    <dbReference type="NCBI Taxonomy" id="182803"/>
    <lineage>
        <taxon>Eukaryota</taxon>
        <taxon>Metazoa</taxon>
        <taxon>Ecdysozoa</taxon>
        <taxon>Arthropoda</taxon>
        <taxon>Chelicerata</taxon>
        <taxon>Arachnida</taxon>
        <taxon>Araneae</taxon>
        <taxon>Araneomorphae</taxon>
        <taxon>Entelegynae</taxon>
        <taxon>Araneoidea</taxon>
        <taxon>Araneidae</taxon>
        <taxon>Araneus</taxon>
    </lineage>
</organism>
<sequence length="116" mass="13191">MSLPKEYESVKVALENQPNVNLTLEFVTQRLIDTEALMNDSKFVDKFSIKYSSDNVTFAAKHKKLICNFCSKKGHTSKFCRLKASKCFSRGKDITSAIAPYPRQQQILVQGIQPMK</sequence>
<protein>
    <submittedName>
        <fullName evidence="2">Uncharacterized protein</fullName>
    </submittedName>
</protein>
<dbReference type="AlphaFoldDB" id="A0A4Y2UWZ0"/>
<dbReference type="EMBL" id="BGPR01041283">
    <property type="protein sequence ID" value="GBO17536.1"/>
    <property type="molecule type" value="Genomic_DNA"/>
</dbReference>
<dbReference type="EMBL" id="BGPR01041291">
    <property type="protein sequence ID" value="GBO17554.1"/>
    <property type="molecule type" value="Genomic_DNA"/>
</dbReference>
<evidence type="ECO:0000313" key="4">
    <source>
        <dbReference type="EMBL" id="GBO17554.1"/>
    </source>
</evidence>
<dbReference type="Proteomes" id="UP000499080">
    <property type="component" value="Unassembled WGS sequence"/>
</dbReference>
<name>A0A4Y2UWZ0_ARAVE</name>
<evidence type="ECO:0000313" key="5">
    <source>
        <dbReference type="Proteomes" id="UP000499080"/>
    </source>
</evidence>
<reference evidence="2 5" key="1">
    <citation type="journal article" date="2019" name="Sci. Rep.">
        <title>Orb-weaving spider Araneus ventricosus genome elucidates the spidroin gene catalogue.</title>
        <authorList>
            <person name="Kono N."/>
            <person name="Nakamura H."/>
            <person name="Ohtoshi R."/>
            <person name="Moran D.A.P."/>
            <person name="Shinohara A."/>
            <person name="Yoshida Y."/>
            <person name="Fujiwara M."/>
            <person name="Mori M."/>
            <person name="Tomita M."/>
            <person name="Arakawa K."/>
        </authorList>
    </citation>
    <scope>NUCLEOTIDE SEQUENCE [LARGE SCALE GENOMIC DNA]</scope>
</reference>
<gene>
    <name evidence="2" type="ORF">AVEN_172266_1</name>
    <name evidence="3" type="ORF">AVEN_186944_1</name>
    <name evidence="1" type="ORF">AVEN_210191_1</name>
    <name evidence="4" type="ORF">AVEN_219700_1</name>
</gene>
<evidence type="ECO:0000313" key="1">
    <source>
        <dbReference type="EMBL" id="GBO17536.1"/>
    </source>
</evidence>
<proteinExistence type="predicted"/>
<evidence type="ECO:0000313" key="2">
    <source>
        <dbReference type="EMBL" id="GBO17545.1"/>
    </source>
</evidence>
<dbReference type="EMBL" id="BGPR01041290">
    <property type="protein sequence ID" value="GBO17551.1"/>
    <property type="molecule type" value="Genomic_DNA"/>
</dbReference>